<name>A0ABX1E462_9PROT</name>
<dbReference type="Proteomes" id="UP000787635">
    <property type="component" value="Unassembled WGS sequence"/>
</dbReference>
<sequence length="248" mass="26407">PGEDPGEDPGRARDADLALKLNAADLACVGRPAAVEPAQQLAPRTRVIALPPALGLRWLRPRRPGPRNGRLLCLAPPGTPEGRATLLQALALLPAAQRPVIDLPRQVHGLVPLMQQAAALGLAPWLDPRLEAEELAQAAPAWLGLLVPEAAAAIPGLLHGMALQLPVLAVGEDLADIVLPGFGHLLPPGQPQPLARGLRWLSLMPEDQRLLFGRAARDQVLAQHTAERRAARLLQALGRCAPRRARRA</sequence>
<comment type="caution">
    <text evidence="1">The sequence shown here is derived from an EMBL/GenBank/DDBJ whole genome shotgun (WGS) entry which is preliminary data.</text>
</comment>
<dbReference type="EMBL" id="JAAVNE010000019">
    <property type="protein sequence ID" value="NKC31871.1"/>
    <property type="molecule type" value="Genomic_DNA"/>
</dbReference>
<dbReference type="SUPFAM" id="SSF53756">
    <property type="entry name" value="UDP-Glycosyltransferase/glycogen phosphorylase"/>
    <property type="match status" value="1"/>
</dbReference>
<proteinExistence type="predicted"/>
<protein>
    <submittedName>
        <fullName evidence="1">Uncharacterized protein</fullName>
    </submittedName>
</protein>
<organism evidence="1 2">
    <name type="scientific">Falsiroseomonas selenitidurans</name>
    <dbReference type="NCBI Taxonomy" id="2716335"/>
    <lineage>
        <taxon>Bacteria</taxon>
        <taxon>Pseudomonadati</taxon>
        <taxon>Pseudomonadota</taxon>
        <taxon>Alphaproteobacteria</taxon>
        <taxon>Acetobacterales</taxon>
        <taxon>Roseomonadaceae</taxon>
        <taxon>Falsiroseomonas</taxon>
    </lineage>
</organism>
<keyword evidence="2" id="KW-1185">Reference proteome</keyword>
<evidence type="ECO:0000313" key="1">
    <source>
        <dbReference type="EMBL" id="NKC31871.1"/>
    </source>
</evidence>
<evidence type="ECO:0000313" key="2">
    <source>
        <dbReference type="Proteomes" id="UP000787635"/>
    </source>
</evidence>
<reference evidence="1 2" key="1">
    <citation type="submission" date="2020-03" db="EMBL/GenBank/DDBJ databases">
        <title>Roseomonas selenitidurans sp. nov. isolated from urban soil.</title>
        <authorList>
            <person name="Liu H."/>
        </authorList>
    </citation>
    <scope>NUCLEOTIDE SEQUENCE [LARGE SCALE GENOMIC DNA]</scope>
    <source>
        <strain evidence="1 2">BU-1</strain>
    </source>
</reference>
<accession>A0ABX1E462</accession>
<gene>
    <name evidence="1" type="ORF">HEQ75_13480</name>
</gene>
<dbReference type="RefSeq" id="WP_209318530.1">
    <property type="nucleotide sequence ID" value="NZ_JAAVNE010000019.1"/>
</dbReference>
<feature type="non-terminal residue" evidence="1">
    <location>
        <position position="1"/>
    </location>
</feature>